<evidence type="ECO:0000313" key="2">
    <source>
        <dbReference type="EMBL" id="CAB1446212.1"/>
    </source>
</evidence>
<dbReference type="EMBL" id="CADEAL010003909">
    <property type="protein sequence ID" value="CAB1446212.1"/>
    <property type="molecule type" value="Genomic_DNA"/>
</dbReference>
<evidence type="ECO:0000256" key="1">
    <source>
        <dbReference type="SAM" id="MobiDB-lite"/>
    </source>
</evidence>
<reference evidence="2" key="1">
    <citation type="submission" date="2020-03" db="EMBL/GenBank/DDBJ databases">
        <authorList>
            <person name="Weist P."/>
        </authorList>
    </citation>
    <scope>NUCLEOTIDE SEQUENCE</scope>
</reference>
<accession>A0A9N7Z011</accession>
<comment type="caution">
    <text evidence="2">The sequence shown here is derived from an EMBL/GenBank/DDBJ whole genome shotgun (WGS) entry which is preliminary data.</text>
</comment>
<evidence type="ECO:0000313" key="3">
    <source>
        <dbReference type="Proteomes" id="UP001153269"/>
    </source>
</evidence>
<proteinExistence type="predicted"/>
<organism evidence="2 3">
    <name type="scientific">Pleuronectes platessa</name>
    <name type="common">European plaice</name>
    <dbReference type="NCBI Taxonomy" id="8262"/>
    <lineage>
        <taxon>Eukaryota</taxon>
        <taxon>Metazoa</taxon>
        <taxon>Chordata</taxon>
        <taxon>Craniata</taxon>
        <taxon>Vertebrata</taxon>
        <taxon>Euteleostomi</taxon>
        <taxon>Actinopterygii</taxon>
        <taxon>Neopterygii</taxon>
        <taxon>Teleostei</taxon>
        <taxon>Neoteleostei</taxon>
        <taxon>Acanthomorphata</taxon>
        <taxon>Carangaria</taxon>
        <taxon>Pleuronectiformes</taxon>
        <taxon>Pleuronectoidei</taxon>
        <taxon>Pleuronectidae</taxon>
        <taxon>Pleuronectes</taxon>
    </lineage>
</organism>
<dbReference type="AlphaFoldDB" id="A0A9N7Z011"/>
<protein>
    <submittedName>
        <fullName evidence="2">Uncharacterized protein</fullName>
    </submittedName>
</protein>
<sequence>MVFQFCISFVHSRDEAVKTDAAHVTVKGCGLFLVSSRGSVYVWSHFRNGGRLTGVSSNQKPSTEPVDVTDGSYVSPMKEKKKKKEKKKLADYSDPASKYLSVVAWVLLQRNEESDVPGSS</sequence>
<keyword evidence="3" id="KW-1185">Reference proteome</keyword>
<gene>
    <name evidence="2" type="ORF">PLEPLA_LOCUS33950</name>
</gene>
<name>A0A9N7Z011_PLEPL</name>
<feature type="region of interest" description="Disordered" evidence="1">
    <location>
        <begin position="53"/>
        <end position="92"/>
    </location>
</feature>
<dbReference type="Proteomes" id="UP001153269">
    <property type="component" value="Unassembled WGS sequence"/>
</dbReference>